<dbReference type="Pfam" id="PF00328">
    <property type="entry name" value="His_Phos_2"/>
    <property type="match status" value="1"/>
</dbReference>
<dbReference type="CDD" id="cd07061">
    <property type="entry name" value="HP_HAP_like"/>
    <property type="match status" value="1"/>
</dbReference>
<comment type="caution">
    <text evidence="3">The sequence shown here is derived from an EMBL/GenBank/DDBJ whole genome shotgun (WGS) entry which is preliminary data.</text>
</comment>
<keyword evidence="4" id="KW-1185">Reference proteome</keyword>
<accession>A0A226F534</accession>
<comment type="catalytic activity">
    <reaction evidence="1">
        <text>a phosphate monoester + H2O = an alcohol + phosphate</text>
        <dbReference type="Rhea" id="RHEA:15017"/>
        <dbReference type="ChEBI" id="CHEBI:15377"/>
        <dbReference type="ChEBI" id="CHEBI:30879"/>
        <dbReference type="ChEBI" id="CHEBI:43474"/>
        <dbReference type="ChEBI" id="CHEBI:67140"/>
        <dbReference type="EC" id="3.1.3.2"/>
    </reaction>
</comment>
<dbReference type="PROSITE" id="PS00616">
    <property type="entry name" value="HIS_ACID_PHOSPHAT_1"/>
    <property type="match status" value="1"/>
</dbReference>
<evidence type="ECO:0000313" key="3">
    <source>
        <dbReference type="EMBL" id="OXA64922.1"/>
    </source>
</evidence>
<name>A0A226F534_FOLCA</name>
<dbReference type="InterPro" id="IPR000560">
    <property type="entry name" value="His_Pase_clade-2"/>
</dbReference>
<dbReference type="OrthoDB" id="10257284at2759"/>
<proteinExistence type="inferred from homology"/>
<dbReference type="InterPro" id="IPR033379">
    <property type="entry name" value="Acid_Pase_AS"/>
</dbReference>
<dbReference type="InterPro" id="IPR029033">
    <property type="entry name" value="His_PPase_superfam"/>
</dbReference>
<comment type="similarity">
    <text evidence="2">Belongs to the histidine acid phosphatase family.</text>
</comment>
<dbReference type="PANTHER" id="PTHR11567:SF210">
    <property type="entry name" value="ACID PHOSPHATASE 5-RELATED"/>
    <property type="match status" value="1"/>
</dbReference>
<evidence type="ECO:0000256" key="2">
    <source>
        <dbReference type="ARBA" id="ARBA00005375"/>
    </source>
</evidence>
<dbReference type="Proteomes" id="UP000198287">
    <property type="component" value="Unassembled WGS sequence"/>
</dbReference>
<dbReference type="PANTHER" id="PTHR11567">
    <property type="entry name" value="ACID PHOSPHATASE-RELATED"/>
    <property type="match status" value="1"/>
</dbReference>
<organism evidence="3 4">
    <name type="scientific">Folsomia candida</name>
    <name type="common">Springtail</name>
    <dbReference type="NCBI Taxonomy" id="158441"/>
    <lineage>
        <taxon>Eukaryota</taxon>
        <taxon>Metazoa</taxon>
        <taxon>Ecdysozoa</taxon>
        <taxon>Arthropoda</taxon>
        <taxon>Hexapoda</taxon>
        <taxon>Collembola</taxon>
        <taxon>Entomobryomorpha</taxon>
        <taxon>Isotomoidea</taxon>
        <taxon>Isotomidae</taxon>
        <taxon>Proisotominae</taxon>
        <taxon>Folsomia</taxon>
    </lineage>
</organism>
<sequence>MRPTLQLAITVGVVVLYSVPKESLQQQLNNSTEVLRAATIIFRHGERNPIKSYPGDPYEFETVFWPEGYGAMTMPGKVRMYNLGWYMRKRYPTFQRKNVVVYSSASNRTITSAMANLAGFYGQNRSFLRHIDSYNPKGLGINIIPKLDDDFIMMEADLYCPRYTQLRQRHLHETRPMEKYKDALEIINKYTGLNFSTYNIDIMIFADTIIIQKSKGLTLPDWIQNLYDDDLFFELRDEYFLNIMPTLELKRLRSGGMLKRFLDEMDLVVDDVEHYQNLQEGRAVSSQLDFPRTMVVSGHDSTIATWMIDLEIFDWENIPYGAAIFVELYEVGTKLNKTVFIIKMFYKNDAEREPIQMTLPGCPNPCYYSNFKKMLQPLVLHNRKEECRISNLDVDNETLKSYETSAPTVFDDSVPTKNVLSNAYELTYSKSVMLYCVFYMVVPALLYHLNLD</sequence>
<dbReference type="OMA" id="NIDIMIF"/>
<dbReference type="GO" id="GO:0003993">
    <property type="term" value="F:acid phosphatase activity"/>
    <property type="evidence" value="ECO:0007669"/>
    <property type="project" value="UniProtKB-EC"/>
</dbReference>
<dbReference type="SUPFAM" id="SSF53254">
    <property type="entry name" value="Phosphoglycerate mutase-like"/>
    <property type="match status" value="1"/>
</dbReference>
<dbReference type="AlphaFoldDB" id="A0A226F534"/>
<dbReference type="InterPro" id="IPR050645">
    <property type="entry name" value="Histidine_acid_phosphatase"/>
</dbReference>
<evidence type="ECO:0000313" key="4">
    <source>
        <dbReference type="Proteomes" id="UP000198287"/>
    </source>
</evidence>
<dbReference type="Gene3D" id="3.40.50.1240">
    <property type="entry name" value="Phosphoglycerate mutase-like"/>
    <property type="match status" value="1"/>
</dbReference>
<protein>
    <submittedName>
        <fullName evidence="3">Lysosomal acid phosphatase</fullName>
    </submittedName>
</protein>
<dbReference type="EMBL" id="LNIX01000001">
    <property type="protein sequence ID" value="OXA64922.1"/>
    <property type="molecule type" value="Genomic_DNA"/>
</dbReference>
<evidence type="ECO:0000256" key="1">
    <source>
        <dbReference type="ARBA" id="ARBA00000032"/>
    </source>
</evidence>
<gene>
    <name evidence="3" type="ORF">Fcan01_03697</name>
</gene>
<reference evidence="3 4" key="1">
    <citation type="submission" date="2015-12" db="EMBL/GenBank/DDBJ databases">
        <title>The genome of Folsomia candida.</title>
        <authorList>
            <person name="Faddeeva A."/>
            <person name="Derks M.F."/>
            <person name="Anvar Y."/>
            <person name="Smit S."/>
            <person name="Van Straalen N."/>
            <person name="Roelofs D."/>
        </authorList>
    </citation>
    <scope>NUCLEOTIDE SEQUENCE [LARGE SCALE GENOMIC DNA]</scope>
    <source>
        <strain evidence="3 4">VU population</strain>
        <tissue evidence="3">Whole body</tissue>
    </source>
</reference>